<dbReference type="Proteomes" id="UP001230051">
    <property type="component" value="Unassembled WGS sequence"/>
</dbReference>
<dbReference type="GO" id="GO:0036297">
    <property type="term" value="P:interstrand cross-link repair"/>
    <property type="evidence" value="ECO:0007669"/>
    <property type="project" value="TreeGrafter"/>
</dbReference>
<comment type="similarity">
    <text evidence="5">Belongs to the EXO5 family.</text>
</comment>
<dbReference type="InterPro" id="IPR019190">
    <property type="entry name" value="EXOV"/>
</dbReference>
<evidence type="ECO:0000256" key="11">
    <source>
        <dbReference type="ARBA" id="ARBA00022801"/>
    </source>
</evidence>
<reference evidence="21" key="1">
    <citation type="submission" date="2022-02" db="EMBL/GenBank/DDBJ databases">
        <title>Atlantic sturgeon de novo genome assembly.</title>
        <authorList>
            <person name="Stock M."/>
            <person name="Klopp C."/>
            <person name="Guiguen Y."/>
            <person name="Cabau C."/>
            <person name="Parinello H."/>
            <person name="Santidrian Yebra-Pimentel E."/>
            <person name="Kuhl H."/>
            <person name="Dirks R.P."/>
            <person name="Guessner J."/>
            <person name="Wuertz S."/>
            <person name="Du K."/>
            <person name="Schartl M."/>
        </authorList>
    </citation>
    <scope>NUCLEOTIDE SEQUENCE</scope>
    <source>
        <strain evidence="21">STURGEONOMICS-FGT-2020</strain>
        <tissue evidence="21">Whole blood</tissue>
    </source>
</reference>
<keyword evidence="18" id="KW-0539">Nucleus</keyword>
<dbReference type="GO" id="GO:0003677">
    <property type="term" value="F:DNA binding"/>
    <property type="evidence" value="ECO:0007669"/>
    <property type="project" value="UniProtKB-KW"/>
</dbReference>
<dbReference type="GO" id="GO:0045145">
    <property type="term" value="F:single-stranded DNA 5'-3' DNA exonuclease activity"/>
    <property type="evidence" value="ECO:0007669"/>
    <property type="project" value="InterPro"/>
</dbReference>
<evidence type="ECO:0000256" key="20">
    <source>
        <dbReference type="SAM" id="MobiDB-lite"/>
    </source>
</evidence>
<dbReference type="GO" id="GO:0005829">
    <property type="term" value="C:cytosol"/>
    <property type="evidence" value="ECO:0007669"/>
    <property type="project" value="UniProtKB-SubCell"/>
</dbReference>
<evidence type="ECO:0000256" key="12">
    <source>
        <dbReference type="ARBA" id="ARBA00022839"/>
    </source>
</evidence>
<evidence type="ECO:0000256" key="18">
    <source>
        <dbReference type="ARBA" id="ARBA00023242"/>
    </source>
</evidence>
<evidence type="ECO:0000256" key="16">
    <source>
        <dbReference type="ARBA" id="ARBA00023125"/>
    </source>
</evidence>
<keyword evidence="15" id="KW-0411">Iron-sulfur</keyword>
<keyword evidence="7" id="KW-0963">Cytoplasm</keyword>
<accession>A0AAD8CTS8</accession>
<evidence type="ECO:0000256" key="4">
    <source>
        <dbReference type="ARBA" id="ARBA00004514"/>
    </source>
</evidence>
<organism evidence="21 22">
    <name type="scientific">Acipenser oxyrinchus oxyrinchus</name>
    <dbReference type="NCBI Taxonomy" id="40147"/>
    <lineage>
        <taxon>Eukaryota</taxon>
        <taxon>Metazoa</taxon>
        <taxon>Chordata</taxon>
        <taxon>Craniata</taxon>
        <taxon>Vertebrata</taxon>
        <taxon>Euteleostomi</taxon>
        <taxon>Actinopterygii</taxon>
        <taxon>Chondrostei</taxon>
        <taxon>Acipenseriformes</taxon>
        <taxon>Acipenseridae</taxon>
        <taxon>Acipenser</taxon>
    </lineage>
</organism>
<evidence type="ECO:0000256" key="17">
    <source>
        <dbReference type="ARBA" id="ARBA00023204"/>
    </source>
</evidence>
<evidence type="ECO:0000256" key="19">
    <source>
        <dbReference type="ARBA" id="ARBA00070137"/>
    </source>
</evidence>
<dbReference type="GO" id="GO:0046872">
    <property type="term" value="F:metal ion binding"/>
    <property type="evidence" value="ECO:0007669"/>
    <property type="project" value="UniProtKB-KW"/>
</dbReference>
<keyword evidence="17" id="KW-0234">DNA repair</keyword>
<evidence type="ECO:0000256" key="14">
    <source>
        <dbReference type="ARBA" id="ARBA00023004"/>
    </source>
</evidence>
<comment type="caution">
    <text evidence="21">The sequence shown here is derived from an EMBL/GenBank/DDBJ whole genome shotgun (WGS) entry which is preliminary data.</text>
</comment>
<dbReference type="AlphaFoldDB" id="A0AAD8CTS8"/>
<name>A0AAD8CTS8_ACIOX</name>
<keyword evidence="14" id="KW-0408">Iron</keyword>
<evidence type="ECO:0000256" key="6">
    <source>
        <dbReference type="ARBA" id="ARBA00022485"/>
    </source>
</evidence>
<dbReference type="GO" id="GO:0005634">
    <property type="term" value="C:nucleus"/>
    <property type="evidence" value="ECO:0007669"/>
    <property type="project" value="UniProtKB-SubCell"/>
</dbReference>
<dbReference type="FunFam" id="3.90.320.10:FF:000004">
    <property type="entry name" value="Probable exonuclease V"/>
    <property type="match status" value="1"/>
</dbReference>
<feature type="region of interest" description="Disordered" evidence="20">
    <location>
        <begin position="1"/>
        <end position="22"/>
    </location>
</feature>
<dbReference type="GO" id="GO:0051539">
    <property type="term" value="F:4 iron, 4 sulfur cluster binding"/>
    <property type="evidence" value="ECO:0007669"/>
    <property type="project" value="UniProtKB-KW"/>
</dbReference>
<dbReference type="Pfam" id="PF09810">
    <property type="entry name" value="Exo5"/>
    <property type="match status" value="2"/>
</dbReference>
<evidence type="ECO:0000313" key="21">
    <source>
        <dbReference type="EMBL" id="KAK1157463.1"/>
    </source>
</evidence>
<feature type="region of interest" description="Disordered" evidence="20">
    <location>
        <begin position="36"/>
        <end position="83"/>
    </location>
</feature>
<gene>
    <name evidence="21" type="primary">exo5</name>
    <name evidence="21" type="ORF">AOXY_G25156</name>
</gene>
<evidence type="ECO:0000256" key="8">
    <source>
        <dbReference type="ARBA" id="ARBA00022722"/>
    </source>
</evidence>
<evidence type="ECO:0000256" key="10">
    <source>
        <dbReference type="ARBA" id="ARBA00022763"/>
    </source>
</evidence>
<evidence type="ECO:0000313" key="22">
    <source>
        <dbReference type="Proteomes" id="UP001230051"/>
    </source>
</evidence>
<proteinExistence type="inferred from homology"/>
<sequence>MSCSPEQTATRDPGGAEEISDSEFLDIELENLYPETPESCDRLSPALGNDCGTESETVGGPLAHKTDSAEEAGTPPELAGVSAGAGEGSAVLLRRKRVLAELSPLERFRLRYLCVTDVCGQAWCELQVVYGFELPHVPKREEESPEVKAGASIHLARELEVHDVVSVSAQSREDRWALKILNMLSMLPILQAGGWVRELPVFGMLEGVFLVGVIDELHYSHKGELVLSELKTRGLRSLPGRAQERSHHFQVRLYKLLFDSMVRGLLERDAFVQSLNLRPEQPLGSGVMEHAQKLGLHVHTFGGVLELALMTLSYSELPAIDVLKIEYCHQGTSDAIGTREVSFDEAGVRAELRNHLSYWIGQREPRGVDIEEAWKCRSCSFEEHCEWRRERAENATASNRTKRFK</sequence>
<protein>
    <recommendedName>
        <fullName evidence="19">Exonuclease V</fullName>
    </recommendedName>
</protein>
<evidence type="ECO:0000256" key="7">
    <source>
        <dbReference type="ARBA" id="ARBA00022490"/>
    </source>
</evidence>
<feature type="compositionally biased region" description="Polar residues" evidence="20">
    <location>
        <begin position="1"/>
        <end position="10"/>
    </location>
</feature>
<evidence type="ECO:0000256" key="3">
    <source>
        <dbReference type="ARBA" id="ARBA00004123"/>
    </source>
</evidence>
<comment type="subcellular location">
    <subcellularLocation>
        <location evidence="4">Cytoplasm</location>
        <location evidence="4">Cytosol</location>
    </subcellularLocation>
    <subcellularLocation>
        <location evidence="3">Nucleus</location>
    </subcellularLocation>
</comment>
<evidence type="ECO:0000256" key="9">
    <source>
        <dbReference type="ARBA" id="ARBA00022723"/>
    </source>
</evidence>
<keyword evidence="22" id="KW-1185">Reference proteome</keyword>
<dbReference type="InterPro" id="IPR011604">
    <property type="entry name" value="PDDEXK-like_dom_sf"/>
</dbReference>
<keyword evidence="10" id="KW-0227">DNA damage</keyword>
<keyword evidence="12 21" id="KW-0269">Exonuclease</keyword>
<evidence type="ECO:0000256" key="5">
    <source>
        <dbReference type="ARBA" id="ARBA00009797"/>
    </source>
</evidence>
<keyword evidence="6" id="KW-0004">4Fe-4S</keyword>
<evidence type="ECO:0000256" key="15">
    <source>
        <dbReference type="ARBA" id="ARBA00023014"/>
    </source>
</evidence>
<keyword evidence="13" id="KW-0460">Magnesium</keyword>
<dbReference type="PANTHER" id="PTHR14464">
    <property type="entry name" value="EXONUCLEASE V"/>
    <property type="match status" value="1"/>
</dbReference>
<evidence type="ECO:0000256" key="2">
    <source>
        <dbReference type="ARBA" id="ARBA00001966"/>
    </source>
</evidence>
<comment type="cofactor">
    <cofactor evidence="2">
        <name>[4Fe-4S] cluster</name>
        <dbReference type="ChEBI" id="CHEBI:49883"/>
    </cofactor>
</comment>
<keyword evidence="16" id="KW-0238">DNA-binding</keyword>
<evidence type="ECO:0000256" key="13">
    <source>
        <dbReference type="ARBA" id="ARBA00022842"/>
    </source>
</evidence>
<keyword evidence="8" id="KW-0540">Nuclease</keyword>
<evidence type="ECO:0000256" key="1">
    <source>
        <dbReference type="ARBA" id="ARBA00001946"/>
    </source>
</evidence>
<keyword evidence="9" id="KW-0479">Metal-binding</keyword>
<dbReference type="EMBL" id="JAGXEW010000026">
    <property type="protein sequence ID" value="KAK1157463.1"/>
    <property type="molecule type" value="Genomic_DNA"/>
</dbReference>
<keyword evidence="11" id="KW-0378">Hydrolase</keyword>
<comment type="cofactor">
    <cofactor evidence="1">
        <name>Mg(2+)</name>
        <dbReference type="ChEBI" id="CHEBI:18420"/>
    </cofactor>
</comment>
<dbReference type="Gene3D" id="3.90.320.10">
    <property type="match status" value="1"/>
</dbReference>
<dbReference type="PANTHER" id="PTHR14464:SF4">
    <property type="entry name" value="EXONUCLEASE V"/>
    <property type="match status" value="1"/>
</dbReference>